<dbReference type="Proteomes" id="UP000291572">
    <property type="component" value="Unassembled WGS sequence"/>
</dbReference>
<name>A0A8G2DXQ4_9SPHN</name>
<dbReference type="EMBL" id="SEOO01000060">
    <property type="protein sequence ID" value="RYM06402.1"/>
    <property type="molecule type" value="Genomic_DNA"/>
</dbReference>
<dbReference type="RefSeq" id="WP_047167714.1">
    <property type="nucleotide sequence ID" value="NZ_SEOO01000060.1"/>
</dbReference>
<dbReference type="AlphaFoldDB" id="A0A8G2DXQ4"/>
<proteinExistence type="predicted"/>
<evidence type="ECO:0000313" key="2">
    <source>
        <dbReference type="Proteomes" id="UP000291572"/>
    </source>
</evidence>
<evidence type="ECO:0000313" key="1">
    <source>
        <dbReference type="EMBL" id="RYM06402.1"/>
    </source>
</evidence>
<protein>
    <submittedName>
        <fullName evidence="1">Uncharacterized protein</fullName>
    </submittedName>
</protein>
<reference evidence="1 2" key="1">
    <citation type="submission" date="2019-02" db="EMBL/GenBank/DDBJ databases">
        <authorList>
            <person name="Feng G."/>
        </authorList>
    </citation>
    <scope>NUCLEOTIDE SEQUENCE [LARGE SCALE GENOMIC DNA]</scope>
    <source>
        <strain evidence="1 2">CCTCC AB 2011146</strain>
    </source>
</reference>
<accession>A0A8G2DXQ4</accession>
<sequence length="98" mass="11115">MNLDDRTRTWQLIMTGHDLRRVTLDTQADMARLLDLDPSISHLTLEIGGDRVHVARDWPSDQYEEADRLIDRIAASGVSAIVVHERDGKPPRRVTTGE</sequence>
<dbReference type="OrthoDB" id="7509577at2"/>
<gene>
    <name evidence="1" type="ORF">EWH12_20300</name>
</gene>
<organism evidence="1 2">
    <name type="scientific">Sphingobium cupriresistens</name>
    <dbReference type="NCBI Taxonomy" id="1132417"/>
    <lineage>
        <taxon>Bacteria</taxon>
        <taxon>Pseudomonadati</taxon>
        <taxon>Pseudomonadota</taxon>
        <taxon>Alphaproteobacteria</taxon>
        <taxon>Sphingomonadales</taxon>
        <taxon>Sphingomonadaceae</taxon>
        <taxon>Sphingobium</taxon>
    </lineage>
</organism>
<comment type="caution">
    <text evidence="1">The sequence shown here is derived from an EMBL/GenBank/DDBJ whole genome shotgun (WGS) entry which is preliminary data.</text>
</comment>